<organism evidence="1 2">
    <name type="scientific">Cryptolaemus montrouzieri</name>
    <dbReference type="NCBI Taxonomy" id="559131"/>
    <lineage>
        <taxon>Eukaryota</taxon>
        <taxon>Metazoa</taxon>
        <taxon>Ecdysozoa</taxon>
        <taxon>Arthropoda</taxon>
        <taxon>Hexapoda</taxon>
        <taxon>Insecta</taxon>
        <taxon>Pterygota</taxon>
        <taxon>Neoptera</taxon>
        <taxon>Endopterygota</taxon>
        <taxon>Coleoptera</taxon>
        <taxon>Polyphaga</taxon>
        <taxon>Cucujiformia</taxon>
        <taxon>Coccinelloidea</taxon>
        <taxon>Coccinellidae</taxon>
        <taxon>Scymninae</taxon>
        <taxon>Scymnini</taxon>
        <taxon>Cryptolaemus</taxon>
    </lineage>
</organism>
<accession>A0ABD2N5E7</accession>
<reference evidence="1 2" key="1">
    <citation type="journal article" date="2021" name="BMC Biol.">
        <title>Horizontally acquired antibacterial genes associated with adaptive radiation of ladybird beetles.</title>
        <authorList>
            <person name="Li H.S."/>
            <person name="Tang X.F."/>
            <person name="Huang Y.H."/>
            <person name="Xu Z.Y."/>
            <person name="Chen M.L."/>
            <person name="Du X.Y."/>
            <person name="Qiu B.Y."/>
            <person name="Chen P.T."/>
            <person name="Zhang W."/>
            <person name="Slipinski A."/>
            <person name="Escalona H.E."/>
            <person name="Waterhouse R.M."/>
            <person name="Zwick A."/>
            <person name="Pang H."/>
        </authorList>
    </citation>
    <scope>NUCLEOTIDE SEQUENCE [LARGE SCALE GENOMIC DNA]</scope>
    <source>
        <strain evidence="1">SYSU2018</strain>
    </source>
</reference>
<comment type="caution">
    <text evidence="1">The sequence shown here is derived from an EMBL/GenBank/DDBJ whole genome shotgun (WGS) entry which is preliminary data.</text>
</comment>
<evidence type="ECO:0000313" key="2">
    <source>
        <dbReference type="Proteomes" id="UP001516400"/>
    </source>
</evidence>
<sequence>MLNFMNTELCLFGDYNLRSLTWSNDELGVSLPPIVEPGLVVGNIFGLLNLFQVNKMMNSNGSLLDLLFTTNSVTEVRLADYPLLTLDIYCGHPAFEFDVARRITEGMSLSESFLDFSNGSFDKINEYLESIHWEQEFLNSGLDACVERF</sequence>
<dbReference type="AlphaFoldDB" id="A0ABD2N5E7"/>
<keyword evidence="2" id="KW-1185">Reference proteome</keyword>
<protein>
    <submittedName>
        <fullName evidence="1">Uncharacterized protein</fullName>
    </submittedName>
</protein>
<proteinExistence type="predicted"/>
<evidence type="ECO:0000313" key="1">
    <source>
        <dbReference type="EMBL" id="KAL3273605.1"/>
    </source>
</evidence>
<dbReference type="Proteomes" id="UP001516400">
    <property type="component" value="Unassembled WGS sequence"/>
</dbReference>
<name>A0ABD2N5E7_9CUCU</name>
<dbReference type="EMBL" id="JABFTP020000062">
    <property type="protein sequence ID" value="KAL3273605.1"/>
    <property type="molecule type" value="Genomic_DNA"/>
</dbReference>
<gene>
    <name evidence="1" type="ORF">HHI36_015037</name>
</gene>